<dbReference type="EMBL" id="CM045877">
    <property type="protein sequence ID" value="KAI7941054.1"/>
    <property type="molecule type" value="Genomic_DNA"/>
</dbReference>
<accession>A0ACC0E032</accession>
<reference evidence="2" key="1">
    <citation type="journal article" date="2018" name="BMC Genomics">
        <title>Genomic insights into host adaptation between the wheat stripe rust pathogen (Puccinia striiformis f. sp. tritici) and the barley stripe rust pathogen (Puccinia striiformis f. sp. hordei).</title>
        <authorList>
            <person name="Xia C."/>
            <person name="Wang M."/>
            <person name="Yin C."/>
            <person name="Cornejo O.E."/>
            <person name="Hulbert S.H."/>
            <person name="Chen X."/>
        </authorList>
    </citation>
    <scope>NUCLEOTIDE SEQUENCE [LARGE SCALE GENOMIC DNA]</scope>
    <source>
        <strain evidence="2">93-210</strain>
    </source>
</reference>
<protein>
    <submittedName>
        <fullName evidence="1">Uncharacterized protein</fullName>
    </submittedName>
</protein>
<proteinExistence type="predicted"/>
<reference evidence="2" key="2">
    <citation type="journal article" date="2018" name="Mol. Plant Microbe Interact.">
        <title>Genome sequence resources for the wheat stripe rust pathogen (Puccinia striiformis f. sp. tritici) and the barley stripe rust pathogen (Puccinia striiformis f. sp. hordei).</title>
        <authorList>
            <person name="Xia C."/>
            <person name="Wang M."/>
            <person name="Yin C."/>
            <person name="Cornejo O.E."/>
            <person name="Hulbert S.H."/>
            <person name="Chen X."/>
        </authorList>
    </citation>
    <scope>NUCLEOTIDE SEQUENCE [LARGE SCALE GENOMIC DNA]</scope>
    <source>
        <strain evidence="2">93-210</strain>
    </source>
</reference>
<feature type="non-terminal residue" evidence="1">
    <location>
        <position position="1"/>
    </location>
</feature>
<dbReference type="Proteomes" id="UP001060170">
    <property type="component" value="Chromosome 13"/>
</dbReference>
<evidence type="ECO:0000313" key="1">
    <source>
        <dbReference type="EMBL" id="KAI7941054.1"/>
    </source>
</evidence>
<evidence type="ECO:0000313" key="2">
    <source>
        <dbReference type="Proteomes" id="UP001060170"/>
    </source>
</evidence>
<sequence>CGLRLAPSSCDNTLHWPLLSPTHFHNTDRFNRAPLYPVTLPSSTVFLIVAQKSTHSLRTNLGAWGSVGAIFSPETGPLVDTSQALKSAGIRIDQDLPVGKPLGFEPKAIVTVPQVDEHGDRRKITTSHLNTKPVSSGDSFTTDNPAGFQDEDKDQSTCNGSLGPAECLICLGLVSLKDPFVHRCPLCPKVFHSQCIDPWFQDQSTCPACRQTVPGKGVMIPNPTLDPRYDFFDIIAPDHSQVQNSLEIYAGCVCEIIITLFGLLMGGILYIGSFGGCFFRLYQAISHAPIKGGIYSSLTFLGYTHKWWSVLLLV</sequence>
<organism evidence="1 2">
    <name type="scientific">Puccinia striiformis f. sp. tritici</name>
    <dbReference type="NCBI Taxonomy" id="168172"/>
    <lineage>
        <taxon>Eukaryota</taxon>
        <taxon>Fungi</taxon>
        <taxon>Dikarya</taxon>
        <taxon>Basidiomycota</taxon>
        <taxon>Pucciniomycotina</taxon>
        <taxon>Pucciniomycetes</taxon>
        <taxon>Pucciniales</taxon>
        <taxon>Pucciniaceae</taxon>
        <taxon>Puccinia</taxon>
    </lineage>
</organism>
<name>A0ACC0E032_9BASI</name>
<comment type="caution">
    <text evidence="1">The sequence shown here is derived from an EMBL/GenBank/DDBJ whole genome shotgun (WGS) entry which is preliminary data.</text>
</comment>
<keyword evidence="2" id="KW-1185">Reference proteome</keyword>
<reference evidence="1 2" key="3">
    <citation type="journal article" date="2022" name="Microbiol. Spectr.">
        <title>Folding features and dynamics of 3D genome architecture in plant fungal pathogens.</title>
        <authorList>
            <person name="Xia C."/>
        </authorList>
    </citation>
    <scope>NUCLEOTIDE SEQUENCE [LARGE SCALE GENOMIC DNA]</scope>
    <source>
        <strain evidence="1 2">93-210</strain>
    </source>
</reference>
<gene>
    <name evidence="1" type="ORF">MJO28_013339</name>
</gene>